<keyword evidence="2" id="KW-1185">Reference proteome</keyword>
<gene>
    <name evidence="1" type="ORF">Scep_010502</name>
</gene>
<dbReference type="EMBL" id="JBBNAG010000004">
    <property type="protein sequence ID" value="KAK9140821.1"/>
    <property type="molecule type" value="Genomic_DNA"/>
</dbReference>
<evidence type="ECO:0000313" key="2">
    <source>
        <dbReference type="Proteomes" id="UP001419268"/>
    </source>
</evidence>
<organism evidence="1 2">
    <name type="scientific">Stephania cephalantha</name>
    <dbReference type="NCBI Taxonomy" id="152367"/>
    <lineage>
        <taxon>Eukaryota</taxon>
        <taxon>Viridiplantae</taxon>
        <taxon>Streptophyta</taxon>
        <taxon>Embryophyta</taxon>
        <taxon>Tracheophyta</taxon>
        <taxon>Spermatophyta</taxon>
        <taxon>Magnoliopsida</taxon>
        <taxon>Ranunculales</taxon>
        <taxon>Menispermaceae</taxon>
        <taxon>Menispermoideae</taxon>
        <taxon>Cissampelideae</taxon>
        <taxon>Stephania</taxon>
    </lineage>
</organism>
<dbReference type="Proteomes" id="UP001419268">
    <property type="component" value="Unassembled WGS sequence"/>
</dbReference>
<protein>
    <submittedName>
        <fullName evidence="1">Uncharacterized protein</fullName>
    </submittedName>
</protein>
<name>A0AAP0JVJ1_9MAGN</name>
<proteinExistence type="predicted"/>
<reference evidence="1 2" key="1">
    <citation type="submission" date="2024-01" db="EMBL/GenBank/DDBJ databases">
        <title>Genome assemblies of Stephania.</title>
        <authorList>
            <person name="Yang L."/>
        </authorList>
    </citation>
    <scope>NUCLEOTIDE SEQUENCE [LARGE SCALE GENOMIC DNA]</scope>
    <source>
        <strain evidence="1">JXDWG</strain>
        <tissue evidence="1">Leaf</tissue>
    </source>
</reference>
<accession>A0AAP0JVJ1</accession>
<comment type="caution">
    <text evidence="1">The sequence shown here is derived from an EMBL/GenBank/DDBJ whole genome shotgun (WGS) entry which is preliminary data.</text>
</comment>
<evidence type="ECO:0000313" key="1">
    <source>
        <dbReference type="EMBL" id="KAK9140821.1"/>
    </source>
</evidence>
<sequence length="67" mass="7824">MISDWLSQSTTQQPLQEDMQHINKKLQNSETQVTTILEHLMDEKELSPQLISDSIRGDRECCYINKC</sequence>
<dbReference type="AlphaFoldDB" id="A0AAP0JVJ1"/>